<reference evidence="1" key="1">
    <citation type="journal article" date="2023" name="IScience">
        <title>Live-bearing cockroach genome reveals convergent evolutionary mechanisms linked to viviparity in insects and beyond.</title>
        <authorList>
            <person name="Fouks B."/>
            <person name="Harrison M.C."/>
            <person name="Mikhailova A.A."/>
            <person name="Marchal E."/>
            <person name="English S."/>
            <person name="Carruthers M."/>
            <person name="Jennings E.C."/>
            <person name="Chiamaka E.L."/>
            <person name="Frigard R.A."/>
            <person name="Pippel M."/>
            <person name="Attardo G.M."/>
            <person name="Benoit J.B."/>
            <person name="Bornberg-Bauer E."/>
            <person name="Tobe S.S."/>
        </authorList>
    </citation>
    <scope>NUCLEOTIDE SEQUENCE</scope>
    <source>
        <strain evidence="1">Stay&amp;Tobe</strain>
    </source>
</reference>
<protein>
    <submittedName>
        <fullName evidence="1">Uncharacterized protein</fullName>
    </submittedName>
</protein>
<organism evidence="1 2">
    <name type="scientific">Diploptera punctata</name>
    <name type="common">Pacific beetle cockroach</name>
    <dbReference type="NCBI Taxonomy" id="6984"/>
    <lineage>
        <taxon>Eukaryota</taxon>
        <taxon>Metazoa</taxon>
        <taxon>Ecdysozoa</taxon>
        <taxon>Arthropoda</taxon>
        <taxon>Hexapoda</taxon>
        <taxon>Insecta</taxon>
        <taxon>Pterygota</taxon>
        <taxon>Neoptera</taxon>
        <taxon>Polyneoptera</taxon>
        <taxon>Dictyoptera</taxon>
        <taxon>Blattodea</taxon>
        <taxon>Blaberoidea</taxon>
        <taxon>Blaberidae</taxon>
        <taxon>Diplopterinae</taxon>
        <taxon>Diploptera</taxon>
    </lineage>
</organism>
<evidence type="ECO:0000313" key="1">
    <source>
        <dbReference type="EMBL" id="KAJ9579052.1"/>
    </source>
</evidence>
<feature type="non-terminal residue" evidence="1">
    <location>
        <position position="67"/>
    </location>
</feature>
<sequence>VVQENMRNVYVSKIVLLIYLLIRVKDCIFKHFASLIDIPNDIFPRGGAIQRTLSSVLISCFVCKMSQ</sequence>
<dbReference type="AlphaFoldDB" id="A0AAD7ZEY8"/>
<evidence type="ECO:0000313" key="2">
    <source>
        <dbReference type="Proteomes" id="UP001233999"/>
    </source>
</evidence>
<accession>A0AAD7ZEY8</accession>
<name>A0AAD7ZEY8_DIPPU</name>
<dbReference type="EMBL" id="JASPKZ010008734">
    <property type="protein sequence ID" value="KAJ9579052.1"/>
    <property type="molecule type" value="Genomic_DNA"/>
</dbReference>
<keyword evidence="2" id="KW-1185">Reference proteome</keyword>
<dbReference type="Proteomes" id="UP001233999">
    <property type="component" value="Unassembled WGS sequence"/>
</dbReference>
<proteinExistence type="predicted"/>
<feature type="non-terminal residue" evidence="1">
    <location>
        <position position="1"/>
    </location>
</feature>
<reference evidence="1" key="2">
    <citation type="submission" date="2023-05" db="EMBL/GenBank/DDBJ databases">
        <authorList>
            <person name="Fouks B."/>
        </authorList>
    </citation>
    <scope>NUCLEOTIDE SEQUENCE</scope>
    <source>
        <strain evidence="1">Stay&amp;Tobe</strain>
        <tissue evidence="1">Testes</tissue>
    </source>
</reference>
<gene>
    <name evidence="1" type="ORF">L9F63_024839</name>
</gene>
<comment type="caution">
    <text evidence="1">The sequence shown here is derived from an EMBL/GenBank/DDBJ whole genome shotgun (WGS) entry which is preliminary data.</text>
</comment>